<keyword evidence="2" id="KW-0732">Signal</keyword>
<dbReference type="SUPFAM" id="SSF69318">
    <property type="entry name" value="Integrin alpha N-terminal domain"/>
    <property type="match status" value="1"/>
</dbReference>
<dbReference type="PANTHER" id="PTHR43118">
    <property type="entry name" value="RHAMNOGALACTURONAN LYASE (EUROFUNG)"/>
    <property type="match status" value="1"/>
</dbReference>
<evidence type="ECO:0000256" key="2">
    <source>
        <dbReference type="SAM" id="SignalP"/>
    </source>
</evidence>
<dbReference type="PROSITE" id="PS51257">
    <property type="entry name" value="PROKAR_LIPOPROTEIN"/>
    <property type="match status" value="1"/>
</dbReference>
<reference evidence="5 6" key="1">
    <citation type="submission" date="2018-03" db="EMBL/GenBank/DDBJ databases">
        <title>Genomic Encyclopedia of Type Strains, Phase III (KMG-III): the genomes of soil and plant-associated and newly described type strains.</title>
        <authorList>
            <person name="Whitman W."/>
        </authorList>
    </citation>
    <scope>NUCLEOTIDE SEQUENCE [LARGE SCALE GENOMIC DNA]</scope>
    <source>
        <strain evidence="5 6">CGMCC 1.9313</strain>
    </source>
</reference>
<sequence>MKLKALILTGLLVSSCLISSAQRLMENLGRGLVAINKGNGVVYLGWRLLGTDSEDIAFNLYRSTNGSKPLKLNSLPLTLTTDFEDSRADLSKHNSYFVKTVIKGKETETSDPFLLAANPPAVPYLSVPLQTPAGYTPNDASVGDLDGDGEYEIIIHQVGVGRDNSHAGITSAPILEAYKLDGTFLWRINLGRNIREGAHYTQFMVYDLDGDGKAEIACKTADGTIDGQGNCIGDSTKDWRNSRGYILKGPEYLTVFDGLTGAAVSTVKYLPGRHPDKEDPDQEEMAAVWGDGNGNRMDRFLGGVAYLDGRNASLIMCRGYYTRSVIAAWDFKDKKLTSRWIFDSDASAENRKYRGQGNHSLTIADVDADGKDEIVYGAMTLDDDGRGLYSTGIGHGDALHVSDLDPSRPGLEVFDIQERFGDAGASFRDARTGEVIWKKASIKAGDDGEGPGRGLSLDVDPRYEGFESWVAGAGITGMFDVRGNKISEGNPSVNFGIFWDEDMLSELLNSTTVSKWDYLAGKSNVLFDAASYDCVSNNGTKSTPALSADLFGDWREEVMFRTRDGKELRIFTTTIPAKNRLFTFMHDPQYRQSIAWQNVAYNQPPHTGFYIGPNMKPPKRPNIEVTKRHKQAKISQK</sequence>
<name>A0A2T0UBQ3_9SPHI</name>
<dbReference type="EMBL" id="PVTH01000001">
    <property type="protein sequence ID" value="PRY55343.1"/>
    <property type="molecule type" value="Genomic_DNA"/>
</dbReference>
<feature type="compositionally biased region" description="Basic residues" evidence="1">
    <location>
        <begin position="627"/>
        <end position="637"/>
    </location>
</feature>
<organism evidence="5 6">
    <name type="scientific">Arcticibacter pallidicorallinus</name>
    <dbReference type="NCBI Taxonomy" id="1259464"/>
    <lineage>
        <taxon>Bacteria</taxon>
        <taxon>Pseudomonadati</taxon>
        <taxon>Bacteroidota</taxon>
        <taxon>Sphingobacteriia</taxon>
        <taxon>Sphingobacteriales</taxon>
        <taxon>Sphingobacteriaceae</taxon>
        <taxon>Arcticibacter</taxon>
    </lineage>
</organism>
<feature type="domain" description="Rhamnogalacturonan lyase family 11 C-terminal" evidence="4">
    <location>
        <begin position="134"/>
        <end position="621"/>
    </location>
</feature>
<dbReference type="Gene3D" id="2.60.40.10">
    <property type="entry name" value="Immunoglobulins"/>
    <property type="match status" value="1"/>
</dbReference>
<dbReference type="CDD" id="cd10318">
    <property type="entry name" value="RGL11"/>
    <property type="match status" value="1"/>
</dbReference>
<feature type="chain" id="PRO_5015522636" evidence="2">
    <location>
        <begin position="22"/>
        <end position="637"/>
    </location>
</feature>
<evidence type="ECO:0000256" key="1">
    <source>
        <dbReference type="SAM" id="MobiDB-lite"/>
    </source>
</evidence>
<evidence type="ECO:0000313" key="5">
    <source>
        <dbReference type="EMBL" id="PRY55343.1"/>
    </source>
</evidence>
<dbReference type="Pfam" id="PF21348">
    <property type="entry name" value="RGL11_C"/>
    <property type="match status" value="1"/>
</dbReference>
<keyword evidence="5" id="KW-0456">Lyase</keyword>
<protein>
    <submittedName>
        <fullName evidence="5">Rhamnogalacturonan endolyase</fullName>
    </submittedName>
</protein>
<dbReference type="InterPro" id="IPR049366">
    <property type="entry name" value="RGL11_C"/>
</dbReference>
<keyword evidence="6" id="KW-1185">Reference proteome</keyword>
<dbReference type="Proteomes" id="UP000238034">
    <property type="component" value="Unassembled WGS sequence"/>
</dbReference>
<dbReference type="PANTHER" id="PTHR43118:SF1">
    <property type="entry name" value="RHAMNOGALACTURONAN LYASE (EUROFUNG)"/>
    <property type="match status" value="1"/>
</dbReference>
<dbReference type="RefSeq" id="WP_106290679.1">
    <property type="nucleotide sequence ID" value="NZ_PVTH01000001.1"/>
</dbReference>
<accession>A0A2T0UBQ3</accession>
<dbReference type="AlphaFoldDB" id="A0A2T0UBQ3"/>
<dbReference type="Pfam" id="PF18370">
    <property type="entry name" value="RGI_lyase"/>
    <property type="match status" value="1"/>
</dbReference>
<dbReference type="GO" id="GO:0016829">
    <property type="term" value="F:lyase activity"/>
    <property type="evidence" value="ECO:0007669"/>
    <property type="project" value="UniProtKB-KW"/>
</dbReference>
<dbReference type="InterPro" id="IPR013783">
    <property type="entry name" value="Ig-like_fold"/>
</dbReference>
<feature type="domain" description="Rhamnogalacturonan I lyase beta-sheet" evidence="3">
    <location>
        <begin position="24"/>
        <end position="112"/>
    </location>
</feature>
<evidence type="ECO:0000259" key="3">
    <source>
        <dbReference type="Pfam" id="PF18370"/>
    </source>
</evidence>
<dbReference type="InterPro" id="IPR034641">
    <property type="entry name" value="RGL11"/>
</dbReference>
<proteinExistence type="predicted"/>
<dbReference type="InterPro" id="IPR028994">
    <property type="entry name" value="Integrin_alpha_N"/>
</dbReference>
<gene>
    <name evidence="5" type="ORF">B0I27_101312</name>
</gene>
<comment type="caution">
    <text evidence="5">The sequence shown here is derived from an EMBL/GenBank/DDBJ whole genome shotgun (WGS) entry which is preliminary data.</text>
</comment>
<evidence type="ECO:0000259" key="4">
    <source>
        <dbReference type="Pfam" id="PF21348"/>
    </source>
</evidence>
<dbReference type="InterPro" id="IPR041624">
    <property type="entry name" value="RGI_lyase"/>
</dbReference>
<dbReference type="OrthoDB" id="9802318at2"/>
<feature type="region of interest" description="Disordered" evidence="1">
    <location>
        <begin position="614"/>
        <end position="637"/>
    </location>
</feature>
<evidence type="ECO:0000313" key="6">
    <source>
        <dbReference type="Proteomes" id="UP000238034"/>
    </source>
</evidence>
<feature type="signal peptide" evidence="2">
    <location>
        <begin position="1"/>
        <end position="21"/>
    </location>
</feature>